<dbReference type="AlphaFoldDB" id="E2BCL7"/>
<dbReference type="InParanoid" id="E2BCL7"/>
<accession>E2BCL7</accession>
<name>E2BCL7_HARSA</name>
<proteinExistence type="predicted"/>
<dbReference type="Proteomes" id="UP000008237">
    <property type="component" value="Unassembled WGS sequence"/>
</dbReference>
<gene>
    <name evidence="1" type="ORF">EAI_16707</name>
</gene>
<reference evidence="1 2" key="1">
    <citation type="journal article" date="2010" name="Science">
        <title>Genomic comparison of the ants Camponotus floridanus and Harpegnathos saltator.</title>
        <authorList>
            <person name="Bonasio R."/>
            <person name="Zhang G."/>
            <person name="Ye C."/>
            <person name="Mutti N.S."/>
            <person name="Fang X."/>
            <person name="Qin N."/>
            <person name="Donahue G."/>
            <person name="Yang P."/>
            <person name="Li Q."/>
            <person name="Li C."/>
            <person name="Zhang P."/>
            <person name="Huang Z."/>
            <person name="Berger S.L."/>
            <person name="Reinberg D."/>
            <person name="Wang J."/>
            <person name="Liebig J."/>
        </authorList>
    </citation>
    <scope>NUCLEOTIDE SEQUENCE [LARGE SCALE GENOMIC DNA]</scope>
    <source>
        <strain evidence="1 2">R22 G/1</strain>
    </source>
</reference>
<dbReference type="SUPFAM" id="SSF57756">
    <property type="entry name" value="Retrovirus zinc finger-like domains"/>
    <property type="match status" value="1"/>
</dbReference>
<evidence type="ECO:0008006" key="3">
    <source>
        <dbReference type="Google" id="ProtNLM"/>
    </source>
</evidence>
<organism evidence="2">
    <name type="scientific">Harpegnathos saltator</name>
    <name type="common">Jerdon's jumping ant</name>
    <dbReference type="NCBI Taxonomy" id="610380"/>
    <lineage>
        <taxon>Eukaryota</taxon>
        <taxon>Metazoa</taxon>
        <taxon>Ecdysozoa</taxon>
        <taxon>Arthropoda</taxon>
        <taxon>Hexapoda</taxon>
        <taxon>Insecta</taxon>
        <taxon>Pterygota</taxon>
        <taxon>Neoptera</taxon>
        <taxon>Endopterygota</taxon>
        <taxon>Hymenoptera</taxon>
        <taxon>Apocrita</taxon>
        <taxon>Aculeata</taxon>
        <taxon>Formicoidea</taxon>
        <taxon>Formicidae</taxon>
        <taxon>Ponerinae</taxon>
        <taxon>Ponerini</taxon>
        <taxon>Harpegnathos</taxon>
    </lineage>
</organism>
<dbReference type="InterPro" id="IPR036875">
    <property type="entry name" value="Znf_CCHC_sf"/>
</dbReference>
<feature type="non-terminal residue" evidence="1">
    <location>
        <position position="1"/>
    </location>
</feature>
<dbReference type="GO" id="GO:0008270">
    <property type="term" value="F:zinc ion binding"/>
    <property type="evidence" value="ECO:0007669"/>
    <property type="project" value="InterPro"/>
</dbReference>
<protein>
    <recommendedName>
        <fullName evidence="3">CCHC-type domain-containing protein</fullName>
    </recommendedName>
</protein>
<feature type="non-terminal residue" evidence="1">
    <location>
        <position position="57"/>
    </location>
</feature>
<evidence type="ECO:0000313" key="1">
    <source>
        <dbReference type="EMBL" id="EFN86562.1"/>
    </source>
</evidence>
<sequence>RPLQCLWCLRYGHMAVACQSKEGLGGHYFRCGGAGHVAQVCTQEVWCLLCHREGREA</sequence>
<dbReference type="EMBL" id="GL447333">
    <property type="protein sequence ID" value="EFN86562.1"/>
    <property type="molecule type" value="Genomic_DNA"/>
</dbReference>
<dbReference type="Gene3D" id="4.10.60.10">
    <property type="entry name" value="Zinc finger, CCHC-type"/>
    <property type="match status" value="1"/>
</dbReference>
<keyword evidence="2" id="KW-1185">Reference proteome</keyword>
<dbReference type="GO" id="GO:0003676">
    <property type="term" value="F:nucleic acid binding"/>
    <property type="evidence" value="ECO:0007669"/>
    <property type="project" value="InterPro"/>
</dbReference>
<evidence type="ECO:0000313" key="2">
    <source>
        <dbReference type="Proteomes" id="UP000008237"/>
    </source>
</evidence>